<dbReference type="InterPro" id="IPR051354">
    <property type="entry name" value="Transposase_27_IS1"/>
</dbReference>
<accession>A0A518ET14</accession>
<sequence>MRKAARSGVGCPNGECEQHGRHDAGNVVLHGFSKVKGGRRRRYRCTSCSKTFGATTGTPYKRLQYSKSRFDRVAALSVEGVNKSAIARLEGLSWNTVARWLELAAALARRFNAKHLRGHELIELQLDEMNTFLQSRKQQTWVFASIDVWSRVWPATLVGARTSRNTGRFVRSIADTSHGGGTPLITTDGFKFYAPTIRHVFGVGCVLAQVIKKIKRNRVVRVGTKLIVGTEWRLSDALRESEDSTKLNTAFIERLNLTIRQGCAYLRRRSPCHARRKQTLEDHLELFRTVYNFVRPHSALRFGKVTRTPAMQAGLAQKRFNFRDIFTARYAAARFAIVRFRTVAYHEEPERVRCAA</sequence>
<proteinExistence type="predicted"/>
<dbReference type="PANTHER" id="PTHR33293:SF2">
    <property type="entry name" value="TRANSPOSASE"/>
    <property type="match status" value="1"/>
</dbReference>
<gene>
    <name evidence="1" type="ORF">Poly30_27590</name>
</gene>
<reference evidence="1 2" key="1">
    <citation type="submission" date="2019-02" db="EMBL/GenBank/DDBJ databases">
        <title>Deep-cultivation of Planctomycetes and their phenomic and genomic characterization uncovers novel biology.</title>
        <authorList>
            <person name="Wiegand S."/>
            <person name="Jogler M."/>
            <person name="Boedeker C."/>
            <person name="Pinto D."/>
            <person name="Vollmers J."/>
            <person name="Rivas-Marin E."/>
            <person name="Kohn T."/>
            <person name="Peeters S.H."/>
            <person name="Heuer A."/>
            <person name="Rast P."/>
            <person name="Oberbeckmann S."/>
            <person name="Bunk B."/>
            <person name="Jeske O."/>
            <person name="Meyerdierks A."/>
            <person name="Storesund J.E."/>
            <person name="Kallscheuer N."/>
            <person name="Luecker S."/>
            <person name="Lage O.M."/>
            <person name="Pohl T."/>
            <person name="Merkel B.J."/>
            <person name="Hornburger P."/>
            <person name="Mueller R.-W."/>
            <person name="Bruemmer F."/>
            <person name="Labrenz M."/>
            <person name="Spormann A.M."/>
            <person name="Op den Camp H."/>
            <person name="Overmann J."/>
            <person name="Amann R."/>
            <person name="Jetten M.S.M."/>
            <person name="Mascher T."/>
            <person name="Medema M.H."/>
            <person name="Devos D.P."/>
            <person name="Kaster A.-K."/>
            <person name="Ovreas L."/>
            <person name="Rohde M."/>
            <person name="Galperin M.Y."/>
            <person name="Jogler C."/>
        </authorList>
    </citation>
    <scope>NUCLEOTIDE SEQUENCE [LARGE SCALE GENOMIC DNA]</scope>
    <source>
        <strain evidence="1 2">Poly30</strain>
    </source>
</reference>
<dbReference type="Proteomes" id="UP000320390">
    <property type="component" value="Chromosome"/>
</dbReference>
<keyword evidence="2" id="KW-1185">Reference proteome</keyword>
<organism evidence="1 2">
    <name type="scientific">Saltatorellus ferox</name>
    <dbReference type="NCBI Taxonomy" id="2528018"/>
    <lineage>
        <taxon>Bacteria</taxon>
        <taxon>Pseudomonadati</taxon>
        <taxon>Planctomycetota</taxon>
        <taxon>Planctomycetia</taxon>
        <taxon>Planctomycetia incertae sedis</taxon>
        <taxon>Saltatorellus</taxon>
    </lineage>
</organism>
<dbReference type="OrthoDB" id="281961at2"/>
<evidence type="ECO:0000313" key="2">
    <source>
        <dbReference type="Proteomes" id="UP000320390"/>
    </source>
</evidence>
<name>A0A518ET14_9BACT</name>
<dbReference type="EMBL" id="CP036434">
    <property type="protein sequence ID" value="QDV07240.1"/>
    <property type="molecule type" value="Genomic_DNA"/>
</dbReference>
<protein>
    <submittedName>
        <fullName evidence="1">Uncharacterized protein</fullName>
    </submittedName>
</protein>
<dbReference type="AlphaFoldDB" id="A0A518ET14"/>
<dbReference type="PANTHER" id="PTHR33293">
    <property type="entry name" value="INSERTION ELEMENT IS1 1 PROTEIN INSB-RELATED"/>
    <property type="match status" value="1"/>
</dbReference>
<evidence type="ECO:0000313" key="1">
    <source>
        <dbReference type="EMBL" id="QDV07240.1"/>
    </source>
</evidence>